<accession>A0ACC2VA36</accession>
<organism evidence="1 2">
    <name type="scientific">Naganishia adeliensis</name>
    <dbReference type="NCBI Taxonomy" id="92952"/>
    <lineage>
        <taxon>Eukaryota</taxon>
        <taxon>Fungi</taxon>
        <taxon>Dikarya</taxon>
        <taxon>Basidiomycota</taxon>
        <taxon>Agaricomycotina</taxon>
        <taxon>Tremellomycetes</taxon>
        <taxon>Filobasidiales</taxon>
        <taxon>Filobasidiaceae</taxon>
        <taxon>Naganishia</taxon>
    </lineage>
</organism>
<evidence type="ECO:0000313" key="1">
    <source>
        <dbReference type="EMBL" id="KAJ9095790.1"/>
    </source>
</evidence>
<comment type="caution">
    <text evidence="1">The sequence shown here is derived from an EMBL/GenBank/DDBJ whole genome shotgun (WGS) entry which is preliminary data.</text>
</comment>
<proteinExistence type="predicted"/>
<protein>
    <submittedName>
        <fullName evidence="1">Uncharacterized protein</fullName>
    </submittedName>
</protein>
<dbReference type="EMBL" id="JASBWS010000120">
    <property type="protein sequence ID" value="KAJ9095790.1"/>
    <property type="molecule type" value="Genomic_DNA"/>
</dbReference>
<keyword evidence="2" id="KW-1185">Reference proteome</keyword>
<dbReference type="Proteomes" id="UP001230649">
    <property type="component" value="Unassembled WGS sequence"/>
</dbReference>
<sequence length="137" mass="15298">MQQPQNMMHHQPPQQQQPPPEKRKQAGGAGVPVPHMQPGMPGVNSPMAQGMHPAMAQQMVMKKIPEPEDPTIADMPPPPNPYEYLHAKALEDQVVQLERQADDTMKQGQNRLEDTRARFAAIEQEASDQHASMQLDP</sequence>
<evidence type="ECO:0000313" key="2">
    <source>
        <dbReference type="Proteomes" id="UP001230649"/>
    </source>
</evidence>
<reference evidence="1" key="1">
    <citation type="submission" date="2023-04" db="EMBL/GenBank/DDBJ databases">
        <title>Draft Genome sequencing of Naganishia species isolated from polar environments using Oxford Nanopore Technology.</title>
        <authorList>
            <person name="Leo P."/>
            <person name="Venkateswaran K."/>
        </authorList>
    </citation>
    <scope>NUCLEOTIDE SEQUENCE</scope>
    <source>
        <strain evidence="1">MNA-CCFEE 5262</strain>
    </source>
</reference>
<gene>
    <name evidence="1" type="ORF">QFC20_006585</name>
</gene>
<name>A0ACC2VA36_9TREE</name>